<evidence type="ECO:0000313" key="2">
    <source>
        <dbReference type="Proteomes" id="UP000034163"/>
    </source>
</evidence>
<evidence type="ECO:0000313" key="1">
    <source>
        <dbReference type="EMBL" id="KKS17219.1"/>
    </source>
</evidence>
<dbReference type="EMBL" id="LCBS01000005">
    <property type="protein sequence ID" value="KKS17219.1"/>
    <property type="molecule type" value="Genomic_DNA"/>
</dbReference>
<dbReference type="Proteomes" id="UP000034163">
    <property type="component" value="Unassembled WGS sequence"/>
</dbReference>
<organism evidence="1 2">
    <name type="scientific">candidate division WWE3 bacterium GW2011_GWB1_41_6</name>
    <dbReference type="NCBI Taxonomy" id="1619112"/>
    <lineage>
        <taxon>Bacteria</taxon>
        <taxon>Katanobacteria</taxon>
    </lineage>
</organism>
<name>A0A0G0WWV8_UNCKA</name>
<dbReference type="AlphaFoldDB" id="A0A0G0WWV8"/>
<accession>A0A0G0WWV8</accession>
<protein>
    <submittedName>
        <fullName evidence="1">Uncharacterized protein</fullName>
    </submittedName>
</protein>
<reference evidence="1 2" key="1">
    <citation type="journal article" date="2015" name="Nature">
        <title>rRNA introns, odd ribosomes, and small enigmatic genomes across a large radiation of phyla.</title>
        <authorList>
            <person name="Brown C.T."/>
            <person name="Hug L.A."/>
            <person name="Thomas B.C."/>
            <person name="Sharon I."/>
            <person name="Castelle C.J."/>
            <person name="Singh A."/>
            <person name="Wilkins M.J."/>
            <person name="Williams K.H."/>
            <person name="Banfield J.F."/>
        </authorList>
    </citation>
    <scope>NUCLEOTIDE SEQUENCE [LARGE SCALE GENOMIC DNA]</scope>
</reference>
<comment type="caution">
    <text evidence="1">The sequence shown here is derived from an EMBL/GenBank/DDBJ whole genome shotgun (WGS) entry which is preliminary data.</text>
</comment>
<sequence length="161" mass="18796">MKTKTLVGILLVLIVAALIFLSVQNYRKTAIIEETTEKLSRVEKNLENARFEFVSLKPGFDSRTRYHGFAQELLYLESNFEFNEYGLVFFGNYSIEKVFKMAEVADEINVSYSYESAYYRGIDGYIQYLKGDFGFYIDQTQAQFFWDQACAMYPDDFCPPE</sequence>
<proteinExistence type="predicted"/>
<gene>
    <name evidence="1" type="ORF">UU72_C0005G0026</name>
</gene>